<feature type="chain" id="PRO_5038686614" description="Lipoprotein" evidence="2">
    <location>
        <begin position="28"/>
        <end position="175"/>
    </location>
</feature>
<sequence precursor="true">MRSLPKAVLPLALLLAAQAGCSASAPAETQDAGGRPSQPPSASAQPTSGPEAVASATETAKTYVAALEDGNGEAGCSVASTAMRAQLTELAADEGGEGGCAAGFALFAAEQPGVGGMAVGEVEIGPWQEADSGAEPVAHAEIGYPDGADTADGMTVDGLQLPYQDGAWVVDADVH</sequence>
<protein>
    <recommendedName>
        <fullName evidence="5">Lipoprotein</fullName>
    </recommendedName>
</protein>
<evidence type="ECO:0000256" key="2">
    <source>
        <dbReference type="SAM" id="SignalP"/>
    </source>
</evidence>
<dbReference type="Proteomes" id="UP000292235">
    <property type="component" value="Chromosome"/>
</dbReference>
<organism evidence="3 4">
    <name type="scientific">Streptomonospora litoralis</name>
    <dbReference type="NCBI Taxonomy" id="2498135"/>
    <lineage>
        <taxon>Bacteria</taxon>
        <taxon>Bacillati</taxon>
        <taxon>Actinomycetota</taxon>
        <taxon>Actinomycetes</taxon>
        <taxon>Streptosporangiales</taxon>
        <taxon>Nocardiopsidaceae</taxon>
        <taxon>Streptomonospora</taxon>
    </lineage>
</organism>
<feature type="compositionally biased region" description="Low complexity" evidence="1">
    <location>
        <begin position="24"/>
        <end position="50"/>
    </location>
</feature>
<feature type="signal peptide" evidence="2">
    <location>
        <begin position="1"/>
        <end position="27"/>
    </location>
</feature>
<feature type="region of interest" description="Disordered" evidence="1">
    <location>
        <begin position="24"/>
        <end position="56"/>
    </location>
</feature>
<evidence type="ECO:0000313" key="4">
    <source>
        <dbReference type="Proteomes" id="UP000292235"/>
    </source>
</evidence>
<evidence type="ECO:0008006" key="5">
    <source>
        <dbReference type="Google" id="ProtNLM"/>
    </source>
</evidence>
<gene>
    <name evidence="3" type="ORF">EKD16_24615</name>
</gene>
<keyword evidence="2" id="KW-0732">Signal</keyword>
<accession>A0A4P6QB95</accession>
<dbReference type="AlphaFoldDB" id="A0A4P6QB95"/>
<reference evidence="3 4" key="1">
    <citation type="submission" date="2019-02" db="EMBL/GenBank/DDBJ databases">
        <authorList>
            <person name="Khodamoradi S."/>
            <person name="Hahnke R.L."/>
            <person name="Kaempfer P."/>
            <person name="Schumann P."/>
            <person name="Rohde M."/>
            <person name="Steinert M."/>
            <person name="Luzhetskyy A."/>
            <person name="Wink J."/>
            <person name="Ruckert C."/>
        </authorList>
    </citation>
    <scope>NUCLEOTIDE SEQUENCE [LARGE SCALE GENOMIC DNA]</scope>
    <source>
        <strain evidence="3 4">M2</strain>
    </source>
</reference>
<keyword evidence="4" id="KW-1185">Reference proteome</keyword>
<dbReference type="KEGG" id="strr:EKD16_24615"/>
<evidence type="ECO:0000256" key="1">
    <source>
        <dbReference type="SAM" id="MobiDB-lite"/>
    </source>
</evidence>
<dbReference type="EMBL" id="CP036455">
    <property type="protein sequence ID" value="QBI56667.1"/>
    <property type="molecule type" value="Genomic_DNA"/>
</dbReference>
<proteinExistence type="predicted"/>
<evidence type="ECO:0000313" key="3">
    <source>
        <dbReference type="EMBL" id="QBI56667.1"/>
    </source>
</evidence>
<name>A0A4P6QB95_9ACTN</name>